<name>A0A2W2C333_9ACTN</name>
<reference evidence="4 5" key="1">
    <citation type="submission" date="2018-01" db="EMBL/GenBank/DDBJ databases">
        <title>Draft genome sequence of Jiangella sp. GTF31.</title>
        <authorList>
            <person name="Sahin N."/>
            <person name="Ay H."/>
            <person name="Saygin H."/>
        </authorList>
    </citation>
    <scope>NUCLEOTIDE SEQUENCE [LARGE SCALE GENOMIC DNA]</scope>
    <source>
        <strain evidence="4 5">GTF31</strain>
    </source>
</reference>
<keyword evidence="2" id="KW-0808">Transferase</keyword>
<dbReference type="EMBL" id="POTW01000035">
    <property type="protein sequence ID" value="PZF82609.1"/>
    <property type="molecule type" value="Genomic_DNA"/>
</dbReference>
<dbReference type="SUPFAM" id="SSF75217">
    <property type="entry name" value="alpha/beta knot"/>
    <property type="match status" value="1"/>
</dbReference>
<evidence type="ECO:0000256" key="1">
    <source>
        <dbReference type="ARBA" id="ARBA00022603"/>
    </source>
</evidence>
<dbReference type="RefSeq" id="WP_111255621.1">
    <property type="nucleotide sequence ID" value="NZ_POTW01000035.1"/>
</dbReference>
<feature type="domain" description="tRNA/rRNA methyltransferase SpoU type" evidence="3">
    <location>
        <begin position="20"/>
        <end position="74"/>
    </location>
</feature>
<dbReference type="InterPro" id="IPR051259">
    <property type="entry name" value="rRNA_Methyltransferase"/>
</dbReference>
<accession>A0A2W2C333</accession>
<dbReference type="Proteomes" id="UP000248764">
    <property type="component" value="Unassembled WGS sequence"/>
</dbReference>
<keyword evidence="5" id="KW-1185">Reference proteome</keyword>
<comment type="caution">
    <text evidence="4">The sequence shown here is derived from an EMBL/GenBank/DDBJ whole genome shotgun (WGS) entry which is preliminary data.</text>
</comment>
<dbReference type="GO" id="GO:0032259">
    <property type="term" value="P:methylation"/>
    <property type="evidence" value="ECO:0007669"/>
    <property type="project" value="UniProtKB-KW"/>
</dbReference>
<evidence type="ECO:0000259" key="3">
    <source>
        <dbReference type="Pfam" id="PF00588"/>
    </source>
</evidence>
<evidence type="ECO:0000313" key="4">
    <source>
        <dbReference type="EMBL" id="PZF82609.1"/>
    </source>
</evidence>
<dbReference type="InterPro" id="IPR029028">
    <property type="entry name" value="Alpha/beta_knot_MTases"/>
</dbReference>
<sequence>MLAEMPPWTPDAIPLAESALVLVTDGVEIPGNLGTMLRTMDAVGADCLVLTHRKTRMSHPKVLRASQGMSITVPHLDESIDSRHADYSGRTAIVIGSEKYGVRDDFYAAGYQRIGITMLGSGDLLNAAVCASVLLCEARAGKSSRFP</sequence>
<dbReference type="GO" id="GO:0003723">
    <property type="term" value="F:RNA binding"/>
    <property type="evidence" value="ECO:0007669"/>
    <property type="project" value="InterPro"/>
</dbReference>
<dbReference type="AlphaFoldDB" id="A0A2W2C333"/>
<dbReference type="GO" id="GO:0006396">
    <property type="term" value="P:RNA processing"/>
    <property type="evidence" value="ECO:0007669"/>
    <property type="project" value="InterPro"/>
</dbReference>
<dbReference type="Pfam" id="PF00588">
    <property type="entry name" value="SpoU_methylase"/>
    <property type="match status" value="2"/>
</dbReference>
<feature type="domain" description="tRNA/rRNA methyltransferase SpoU type" evidence="3">
    <location>
        <begin position="79"/>
        <end position="135"/>
    </location>
</feature>
<dbReference type="PANTHER" id="PTHR43191">
    <property type="entry name" value="RRNA METHYLTRANSFERASE 3"/>
    <property type="match status" value="1"/>
</dbReference>
<organism evidence="4 5">
    <name type="scientific">Jiangella anatolica</name>
    <dbReference type="NCBI Taxonomy" id="2670374"/>
    <lineage>
        <taxon>Bacteria</taxon>
        <taxon>Bacillati</taxon>
        <taxon>Actinomycetota</taxon>
        <taxon>Actinomycetes</taxon>
        <taxon>Jiangellales</taxon>
        <taxon>Jiangellaceae</taxon>
        <taxon>Jiangella</taxon>
    </lineage>
</organism>
<evidence type="ECO:0000313" key="5">
    <source>
        <dbReference type="Proteomes" id="UP000248764"/>
    </source>
</evidence>
<dbReference type="GO" id="GO:0008173">
    <property type="term" value="F:RNA methyltransferase activity"/>
    <property type="evidence" value="ECO:0007669"/>
    <property type="project" value="InterPro"/>
</dbReference>
<keyword evidence="1" id="KW-0489">Methyltransferase</keyword>
<proteinExistence type="predicted"/>
<dbReference type="PANTHER" id="PTHR43191:SF2">
    <property type="entry name" value="RRNA METHYLTRANSFERASE 3, MITOCHONDRIAL"/>
    <property type="match status" value="1"/>
</dbReference>
<dbReference type="InterPro" id="IPR029026">
    <property type="entry name" value="tRNA_m1G_MTases_N"/>
</dbReference>
<gene>
    <name evidence="4" type="ORF">C1I92_15835</name>
</gene>
<dbReference type="Gene3D" id="3.40.1280.10">
    <property type="match status" value="2"/>
</dbReference>
<protein>
    <recommendedName>
        <fullName evidence="3">tRNA/rRNA methyltransferase SpoU type domain-containing protein</fullName>
    </recommendedName>
</protein>
<evidence type="ECO:0000256" key="2">
    <source>
        <dbReference type="ARBA" id="ARBA00022679"/>
    </source>
</evidence>
<dbReference type="InterPro" id="IPR001537">
    <property type="entry name" value="SpoU_MeTrfase"/>
</dbReference>